<accession>A0A2T0U345</accession>
<dbReference type="AlphaFoldDB" id="A0A2T0U345"/>
<dbReference type="RefSeq" id="WP_106293371.1">
    <property type="nucleotide sequence ID" value="NZ_PVTH01000006.1"/>
</dbReference>
<proteinExistence type="predicted"/>
<name>A0A2T0U345_9SPHI</name>
<gene>
    <name evidence="1" type="ORF">B0I27_10697</name>
</gene>
<organism evidence="1 2">
    <name type="scientific">Arcticibacter pallidicorallinus</name>
    <dbReference type="NCBI Taxonomy" id="1259464"/>
    <lineage>
        <taxon>Bacteria</taxon>
        <taxon>Pseudomonadati</taxon>
        <taxon>Bacteroidota</taxon>
        <taxon>Sphingobacteriia</taxon>
        <taxon>Sphingobacteriales</taxon>
        <taxon>Sphingobacteriaceae</taxon>
        <taxon>Arcticibacter</taxon>
    </lineage>
</organism>
<dbReference type="OrthoDB" id="798442at2"/>
<protein>
    <submittedName>
        <fullName evidence="1">Uncharacterized protein</fullName>
    </submittedName>
</protein>
<reference evidence="1 2" key="1">
    <citation type="submission" date="2018-03" db="EMBL/GenBank/DDBJ databases">
        <title>Genomic Encyclopedia of Type Strains, Phase III (KMG-III): the genomes of soil and plant-associated and newly described type strains.</title>
        <authorList>
            <person name="Whitman W."/>
        </authorList>
    </citation>
    <scope>NUCLEOTIDE SEQUENCE [LARGE SCALE GENOMIC DNA]</scope>
    <source>
        <strain evidence="1 2">CGMCC 1.9313</strain>
    </source>
</reference>
<sequence length="64" mass="7163">MSQSFFMVLIDGVPTRFEKGRIIEIEPSGNGGSKIIMDASHEAEEPIIYFTSEAYDDVMKSFLS</sequence>
<evidence type="ECO:0000313" key="1">
    <source>
        <dbReference type="EMBL" id="PRY52337.1"/>
    </source>
</evidence>
<comment type="caution">
    <text evidence="1">The sequence shown here is derived from an EMBL/GenBank/DDBJ whole genome shotgun (WGS) entry which is preliminary data.</text>
</comment>
<dbReference type="EMBL" id="PVTH01000006">
    <property type="protein sequence ID" value="PRY52337.1"/>
    <property type="molecule type" value="Genomic_DNA"/>
</dbReference>
<evidence type="ECO:0000313" key="2">
    <source>
        <dbReference type="Proteomes" id="UP000238034"/>
    </source>
</evidence>
<keyword evidence="2" id="KW-1185">Reference proteome</keyword>
<dbReference type="Proteomes" id="UP000238034">
    <property type="component" value="Unassembled WGS sequence"/>
</dbReference>